<evidence type="ECO:0000313" key="2">
    <source>
        <dbReference type="Proteomes" id="UP000533080"/>
    </source>
</evidence>
<gene>
    <name evidence="1" type="ORF">HNV28_33875</name>
</gene>
<evidence type="ECO:0000313" key="1">
    <source>
        <dbReference type="EMBL" id="NOJ83246.1"/>
    </source>
</evidence>
<proteinExistence type="predicted"/>
<protein>
    <recommendedName>
        <fullName evidence="3">Outer membrane protein beta-barrel domain-containing protein</fullName>
    </recommendedName>
</protein>
<sequence>MARSGRRAPGHVHRAYATEGRLMKANNWKNLAAVAGVMVSVSAGAQESSGSFGSEGQFVISTDASASLGYSTQGSGVGYIFLEPGADYFLKKNLSVGSGLQVRALFGSGDTIAAFGLNARVGYNIPLSDRISVWPKGQVSLYIGDDILPFANSALPADVTVILEGYAPFLFHVTPHFFVGGGPRLAFGLGNDVEVNFSVASTIGGYF</sequence>
<reference evidence="1 2" key="1">
    <citation type="submission" date="2020-05" db="EMBL/GenBank/DDBJ databases">
        <authorList>
            <person name="Whitworth D."/>
        </authorList>
    </citation>
    <scope>NUCLEOTIDE SEQUENCE [LARGE SCALE GENOMIC DNA]</scope>
    <source>
        <strain evidence="1 2">AM005</strain>
    </source>
</reference>
<dbReference type="EMBL" id="JABFNT010000176">
    <property type="protein sequence ID" value="NOJ83246.1"/>
    <property type="molecule type" value="Genomic_DNA"/>
</dbReference>
<accession>A0A7Y4MUJ3</accession>
<dbReference type="AlphaFoldDB" id="A0A7Y4MUJ3"/>
<organism evidence="1 2">
    <name type="scientific">Myxococcus xanthus</name>
    <dbReference type="NCBI Taxonomy" id="34"/>
    <lineage>
        <taxon>Bacteria</taxon>
        <taxon>Pseudomonadati</taxon>
        <taxon>Myxococcota</taxon>
        <taxon>Myxococcia</taxon>
        <taxon>Myxococcales</taxon>
        <taxon>Cystobacterineae</taxon>
        <taxon>Myxococcaceae</taxon>
        <taxon>Myxococcus</taxon>
    </lineage>
</organism>
<dbReference type="Proteomes" id="UP000533080">
    <property type="component" value="Unassembled WGS sequence"/>
</dbReference>
<name>A0A7Y4MUJ3_MYXXA</name>
<comment type="caution">
    <text evidence="1">The sequence shown here is derived from an EMBL/GenBank/DDBJ whole genome shotgun (WGS) entry which is preliminary data.</text>
</comment>
<evidence type="ECO:0008006" key="3">
    <source>
        <dbReference type="Google" id="ProtNLM"/>
    </source>
</evidence>